<accession>A0A0C1QQH2</accession>
<sequence length="78" mass="8872">MQTLKAIYENGVFRPLEEPELIEGQFVQLIVKPTTPLSPQDMLQLASQVYEGLSATEIDEIEEIALNRDNFFSDRTEA</sequence>
<name>A0A0C1QQH2_9CYAN</name>
<evidence type="ECO:0000313" key="2">
    <source>
        <dbReference type="EMBL" id="KIE07759.1"/>
    </source>
</evidence>
<dbReference type="OrthoDB" id="515204at2"/>
<dbReference type="Proteomes" id="UP000029738">
    <property type="component" value="Unassembled WGS sequence"/>
</dbReference>
<dbReference type="RefSeq" id="WP_038076469.1">
    <property type="nucleotide sequence ID" value="NZ_JHEG04000001.1"/>
</dbReference>
<proteinExistence type="predicted"/>
<gene>
    <name evidence="2" type="ORF">DA73_0242900</name>
    <name evidence="1" type="ORF">DA73_0400027050</name>
</gene>
<protein>
    <submittedName>
        <fullName evidence="1">Antitoxin family protein</fullName>
    </submittedName>
</protein>
<dbReference type="SUPFAM" id="SSF141694">
    <property type="entry name" value="AF2212/PG0164-like"/>
    <property type="match status" value="1"/>
</dbReference>
<dbReference type="AlphaFoldDB" id="A0A0C1QQH2"/>
<reference evidence="1" key="2">
    <citation type="submission" date="2019-11" db="EMBL/GenBank/DDBJ databases">
        <title>Improved Assembly of Tolypothrix boutellei genome.</title>
        <authorList>
            <person name="Sarangi A.N."/>
            <person name="Mukherjee M."/>
            <person name="Ghosh S."/>
            <person name="Singh D."/>
            <person name="Das A."/>
            <person name="Kant S."/>
            <person name="Prusty A."/>
            <person name="Tripathy S."/>
        </authorList>
    </citation>
    <scope>NUCLEOTIDE SEQUENCE</scope>
    <source>
        <strain evidence="1">VB521301</strain>
    </source>
</reference>
<comment type="caution">
    <text evidence="2">The sequence shown here is derived from an EMBL/GenBank/DDBJ whole genome shotgun (WGS) entry which is preliminary data.</text>
</comment>
<dbReference type="InterPro" id="IPR008203">
    <property type="entry name" value="AF2212-like"/>
</dbReference>
<evidence type="ECO:0000313" key="1">
    <source>
        <dbReference type="EMBL" id="KAF3888733.1"/>
    </source>
</evidence>
<dbReference type="EMBL" id="JHEG04000001">
    <property type="protein sequence ID" value="KAF3888733.1"/>
    <property type="molecule type" value="Genomic_DNA"/>
</dbReference>
<dbReference type="Gene3D" id="4.10.1150.10">
    <property type="entry name" value="AF2212/PG0164-like"/>
    <property type="match status" value="1"/>
</dbReference>
<dbReference type="EMBL" id="JHEG02000059">
    <property type="protein sequence ID" value="KIE07759.1"/>
    <property type="molecule type" value="Genomic_DNA"/>
</dbReference>
<dbReference type="InterPro" id="IPR024069">
    <property type="entry name" value="AF2212-like_dom_sf"/>
</dbReference>
<organism evidence="2">
    <name type="scientific">Tolypothrix bouteillei VB521301</name>
    <dbReference type="NCBI Taxonomy" id="1479485"/>
    <lineage>
        <taxon>Bacteria</taxon>
        <taxon>Bacillati</taxon>
        <taxon>Cyanobacteriota</taxon>
        <taxon>Cyanophyceae</taxon>
        <taxon>Nostocales</taxon>
        <taxon>Tolypothrichaceae</taxon>
        <taxon>Tolypothrix</taxon>
    </lineage>
</organism>
<reference evidence="2" key="1">
    <citation type="journal article" date="2015" name="Genome Announc.">
        <title>Draft Genome Sequence of Tolypothrix boutellei Strain VB521301.</title>
        <authorList>
            <person name="Chandrababunaidu M.M."/>
            <person name="Singh D."/>
            <person name="Sen D."/>
            <person name="Bhan S."/>
            <person name="Das S."/>
            <person name="Gupta A."/>
            <person name="Adhikary S.P."/>
            <person name="Tripathy S."/>
        </authorList>
    </citation>
    <scope>NUCLEOTIDE SEQUENCE</scope>
    <source>
        <strain evidence="2">VB521301</strain>
    </source>
</reference>
<evidence type="ECO:0000313" key="3">
    <source>
        <dbReference type="Proteomes" id="UP000029738"/>
    </source>
</evidence>
<keyword evidence="3" id="KW-1185">Reference proteome</keyword>
<dbReference type="Pfam" id="PF01954">
    <property type="entry name" value="AF2212-like"/>
    <property type="match status" value="1"/>
</dbReference>